<dbReference type="EMBL" id="BMFS01000014">
    <property type="protein sequence ID" value="GGH07201.1"/>
    <property type="molecule type" value="Genomic_DNA"/>
</dbReference>
<evidence type="ECO:0000256" key="4">
    <source>
        <dbReference type="ARBA" id="ARBA00025742"/>
    </source>
</evidence>
<protein>
    <submittedName>
        <fullName evidence="6">Metallophosphoesterase</fullName>
    </submittedName>
</protein>
<sequence>MIRLFQLADLHFGTEDPRAMDAARDIIAARAPAALMICGDLTQRGKRSEFEAARAWLDQFDVPQLVVPGNHDTPLLNAVSRVSRPFSRFARYFADRSAPLDIGSWRAAGLNSARGWQARSNWAEGSISTAQLRIALDEIGEQPGILVCHHPLKPPATAPLRTRTARGIKASSMVAPSPVRLVLSGHVHGASADLHRYSHGSYLSLTAGTLSTRLREGQPSFSEIVLSGNDIEVTAHRFDGKRFREHTLGLFEAGPEGMIATGR</sequence>
<dbReference type="Proteomes" id="UP000648722">
    <property type="component" value="Unassembled WGS sequence"/>
</dbReference>
<reference evidence="7" key="1">
    <citation type="journal article" date="2019" name="Int. J. Syst. Evol. Microbiol.">
        <title>The Global Catalogue of Microorganisms (GCM) 10K type strain sequencing project: providing services to taxonomists for standard genome sequencing and annotation.</title>
        <authorList>
            <consortium name="The Broad Institute Genomics Platform"/>
            <consortium name="The Broad Institute Genome Sequencing Center for Infectious Disease"/>
            <person name="Wu L."/>
            <person name="Ma J."/>
        </authorList>
    </citation>
    <scope>NUCLEOTIDE SEQUENCE [LARGE SCALE GENOMIC DNA]</scope>
    <source>
        <strain evidence="7">CGMCC 1.12766</strain>
    </source>
</reference>
<proteinExistence type="inferred from homology"/>
<dbReference type="InterPro" id="IPR004843">
    <property type="entry name" value="Calcineurin-like_PHP"/>
</dbReference>
<gene>
    <name evidence="6" type="ORF">GCM10007420_24870</name>
</gene>
<feature type="domain" description="Calcineurin-like phosphoesterase" evidence="5">
    <location>
        <begin position="3"/>
        <end position="189"/>
    </location>
</feature>
<dbReference type="PANTHER" id="PTHR42988:SF2">
    <property type="entry name" value="CYCLIC NUCLEOTIDE PHOSPHODIESTERASE CBUA0032-RELATED"/>
    <property type="match status" value="1"/>
</dbReference>
<keyword evidence="3" id="KW-0408">Iron</keyword>
<comment type="caution">
    <text evidence="6">The sequence shown here is derived from an EMBL/GenBank/DDBJ whole genome shotgun (WGS) entry which is preliminary data.</text>
</comment>
<dbReference type="Gene3D" id="3.60.21.10">
    <property type="match status" value="1"/>
</dbReference>
<evidence type="ECO:0000313" key="6">
    <source>
        <dbReference type="EMBL" id="GGH07201.1"/>
    </source>
</evidence>
<name>A0ABQ1XZ59_9PROT</name>
<dbReference type="RefSeq" id="WP_188452925.1">
    <property type="nucleotide sequence ID" value="NZ_BMFS01000014.1"/>
</dbReference>
<comment type="similarity">
    <text evidence="4">Belongs to the cyclic nucleotide phosphodiesterase class-III family.</text>
</comment>
<dbReference type="InterPro" id="IPR050884">
    <property type="entry name" value="CNP_phosphodiesterase-III"/>
</dbReference>
<evidence type="ECO:0000313" key="7">
    <source>
        <dbReference type="Proteomes" id="UP000648722"/>
    </source>
</evidence>
<keyword evidence="2" id="KW-0378">Hydrolase</keyword>
<evidence type="ECO:0000259" key="5">
    <source>
        <dbReference type="Pfam" id="PF00149"/>
    </source>
</evidence>
<keyword evidence="1" id="KW-0479">Metal-binding</keyword>
<keyword evidence="7" id="KW-1185">Reference proteome</keyword>
<dbReference type="InterPro" id="IPR029052">
    <property type="entry name" value="Metallo-depent_PP-like"/>
</dbReference>
<organism evidence="6 7">
    <name type="scientific">Glycocaulis albus</name>
    <dbReference type="NCBI Taxonomy" id="1382801"/>
    <lineage>
        <taxon>Bacteria</taxon>
        <taxon>Pseudomonadati</taxon>
        <taxon>Pseudomonadota</taxon>
        <taxon>Alphaproteobacteria</taxon>
        <taxon>Maricaulales</taxon>
        <taxon>Maricaulaceae</taxon>
        <taxon>Glycocaulis</taxon>
    </lineage>
</organism>
<accession>A0ABQ1XZ59</accession>
<dbReference type="SUPFAM" id="SSF56300">
    <property type="entry name" value="Metallo-dependent phosphatases"/>
    <property type="match status" value="1"/>
</dbReference>
<evidence type="ECO:0000256" key="2">
    <source>
        <dbReference type="ARBA" id="ARBA00022801"/>
    </source>
</evidence>
<dbReference type="PANTHER" id="PTHR42988">
    <property type="entry name" value="PHOSPHOHYDROLASE"/>
    <property type="match status" value="1"/>
</dbReference>
<evidence type="ECO:0000256" key="3">
    <source>
        <dbReference type="ARBA" id="ARBA00023004"/>
    </source>
</evidence>
<evidence type="ECO:0000256" key="1">
    <source>
        <dbReference type="ARBA" id="ARBA00022723"/>
    </source>
</evidence>
<dbReference type="Pfam" id="PF00149">
    <property type="entry name" value="Metallophos"/>
    <property type="match status" value="1"/>
</dbReference>